<protein>
    <submittedName>
        <fullName evidence="1">Uncharacterized protein</fullName>
    </submittedName>
</protein>
<gene>
    <name evidence="1" type="ORF">Aci05_144</name>
</gene>
<evidence type="ECO:0000313" key="2">
    <source>
        <dbReference type="Proteomes" id="UP000269940"/>
    </source>
</evidence>
<keyword evidence="2" id="KW-1185">Reference proteome</keyword>
<name>A0A386KE23_9CAUD</name>
<dbReference type="EMBL" id="MH746814">
    <property type="protein sequence ID" value="AYD82450.1"/>
    <property type="molecule type" value="Genomic_DNA"/>
</dbReference>
<evidence type="ECO:0000313" key="1">
    <source>
        <dbReference type="EMBL" id="AYD82450.1"/>
    </source>
</evidence>
<proteinExistence type="predicted"/>
<accession>A0A386KE23</accession>
<organism evidence="1 2">
    <name type="scientific">Acinetobacter phage vB_AbaM_B09_Aci05</name>
    <dbReference type="NCBI Taxonomy" id="2315458"/>
    <lineage>
        <taxon>Viruses</taxon>
        <taxon>Duplodnaviria</taxon>
        <taxon>Heunggongvirae</taxon>
        <taxon>Uroviricota</taxon>
        <taxon>Caudoviricetes</taxon>
        <taxon>Saclayvirus</taxon>
        <taxon>Saclayvirus Aci05</taxon>
    </lineage>
</organism>
<reference evidence="1 2" key="1">
    <citation type="submission" date="2018-08" db="EMBL/GenBank/DDBJ databases">
        <title>Complete genome sequence of five Acinetobacter baumannii phages from Abidjan, Cote d'Ivoire.</title>
        <authorList>
            <person name="Essoh C."/>
            <person name="Vernadet J.-P."/>
            <person name="Vergnaud G."/>
            <person name="Resch G."/>
            <person name="Pourcel C."/>
        </authorList>
    </citation>
    <scope>NUCLEOTIDE SEQUENCE [LARGE SCALE GENOMIC DNA]</scope>
</reference>
<sequence length="62" mass="7412">MKNQLTDLDPHPFKQNGKVWFNVNGKQHCVKIYHKSFSNFPIEYINFKGKQYQVNNVKENVE</sequence>
<dbReference type="Proteomes" id="UP000269940">
    <property type="component" value="Segment"/>
</dbReference>